<reference evidence="2 3" key="1">
    <citation type="submission" date="2017-02" db="EMBL/GenBank/DDBJ databases">
        <title>The new phylogeny of genus Mycobacterium.</title>
        <authorList>
            <person name="Tortoli E."/>
            <person name="Trovato A."/>
            <person name="Cirillo D.M."/>
        </authorList>
    </citation>
    <scope>NUCLEOTIDE SEQUENCE [LARGE SCALE GENOMIC DNA]</scope>
    <source>
        <strain evidence="2 3">DSM 45633</strain>
    </source>
</reference>
<dbReference type="Pfam" id="PF13274">
    <property type="entry name" value="SocA_Panacea"/>
    <property type="match status" value="1"/>
</dbReference>
<dbReference type="InterPro" id="IPR025272">
    <property type="entry name" value="SocA_Panacea"/>
</dbReference>
<name>A0AA91RMB3_9MYCO</name>
<organism evidence="2 3">
    <name type="scientific">Mycolicibacter minnesotensis</name>
    <dbReference type="NCBI Taxonomy" id="1118379"/>
    <lineage>
        <taxon>Bacteria</taxon>
        <taxon>Bacillati</taxon>
        <taxon>Actinomycetota</taxon>
        <taxon>Actinomycetes</taxon>
        <taxon>Mycobacteriales</taxon>
        <taxon>Mycobacteriaceae</taxon>
        <taxon>Mycolicibacter</taxon>
    </lineage>
</organism>
<gene>
    <name evidence="2" type="ORF">BST33_10060</name>
</gene>
<evidence type="ECO:0000313" key="3">
    <source>
        <dbReference type="Proteomes" id="UP000192320"/>
    </source>
</evidence>
<protein>
    <recommendedName>
        <fullName evidence="1">Antitoxin SocA-like Panacea domain-containing protein</fullName>
    </recommendedName>
</protein>
<feature type="domain" description="Antitoxin SocA-like Panacea" evidence="1">
    <location>
        <begin position="30"/>
        <end position="121"/>
    </location>
</feature>
<dbReference type="AlphaFoldDB" id="A0AA91RMB3"/>
<keyword evidence="3" id="KW-1185">Reference proteome</keyword>
<sequence length="193" mass="22044">MTMATSLDVAAYILRVMADGGEDAPITRTVQKLVYYTQAWSLAWDGRPAFYEPIEAWKDGPVVRRLYSAHHRQWRVSEIPAGDPDALTDEEKSIVDAVMAFYGHMSFDQLVDQTHKELPWQRARGDKPPGAHSWAEITQGSMRSFYTVQSLNGLPTPERPQSRSKYVDANEVRDETATQTKVWRETLDWLATR</sequence>
<comment type="caution">
    <text evidence="2">The sequence shown here is derived from an EMBL/GenBank/DDBJ whole genome shotgun (WGS) entry which is preliminary data.</text>
</comment>
<dbReference type="EMBL" id="MVHZ01000008">
    <property type="protein sequence ID" value="ORB01103.1"/>
    <property type="molecule type" value="Genomic_DNA"/>
</dbReference>
<evidence type="ECO:0000259" key="1">
    <source>
        <dbReference type="Pfam" id="PF13274"/>
    </source>
</evidence>
<proteinExistence type="predicted"/>
<accession>A0AA91RMB3</accession>
<evidence type="ECO:0000313" key="2">
    <source>
        <dbReference type="EMBL" id="ORB01103.1"/>
    </source>
</evidence>
<dbReference type="Proteomes" id="UP000192320">
    <property type="component" value="Unassembled WGS sequence"/>
</dbReference>